<organism evidence="1 2">
    <name type="scientific">Gossypium laxum</name>
    <dbReference type="NCBI Taxonomy" id="34288"/>
    <lineage>
        <taxon>Eukaryota</taxon>
        <taxon>Viridiplantae</taxon>
        <taxon>Streptophyta</taxon>
        <taxon>Embryophyta</taxon>
        <taxon>Tracheophyta</taxon>
        <taxon>Spermatophyta</taxon>
        <taxon>Magnoliopsida</taxon>
        <taxon>eudicotyledons</taxon>
        <taxon>Gunneridae</taxon>
        <taxon>Pentapetalae</taxon>
        <taxon>rosids</taxon>
        <taxon>malvids</taxon>
        <taxon>Malvales</taxon>
        <taxon>Malvaceae</taxon>
        <taxon>Malvoideae</taxon>
        <taxon>Gossypium</taxon>
    </lineage>
</organism>
<evidence type="ECO:0000313" key="2">
    <source>
        <dbReference type="Proteomes" id="UP000593574"/>
    </source>
</evidence>
<protein>
    <submittedName>
        <fullName evidence="1">Uncharacterized protein</fullName>
    </submittedName>
</protein>
<dbReference type="EMBL" id="JABEZV010000008">
    <property type="protein sequence ID" value="MBA0719030.1"/>
    <property type="molecule type" value="Genomic_DNA"/>
</dbReference>
<evidence type="ECO:0000313" key="1">
    <source>
        <dbReference type="EMBL" id="MBA0719030.1"/>
    </source>
</evidence>
<keyword evidence="2" id="KW-1185">Reference proteome</keyword>
<reference evidence="1 2" key="1">
    <citation type="journal article" date="2019" name="Genome Biol. Evol.">
        <title>Insights into the evolution of the New World diploid cottons (Gossypium, subgenus Houzingenia) based on genome sequencing.</title>
        <authorList>
            <person name="Grover C.E."/>
            <person name="Arick M.A. 2nd"/>
            <person name="Thrash A."/>
            <person name="Conover J.L."/>
            <person name="Sanders W.S."/>
            <person name="Peterson D.G."/>
            <person name="Frelichowski J.E."/>
            <person name="Scheffler J.A."/>
            <person name="Scheffler B.E."/>
            <person name="Wendel J.F."/>
        </authorList>
    </citation>
    <scope>NUCLEOTIDE SEQUENCE [LARGE SCALE GENOMIC DNA]</scope>
    <source>
        <strain evidence="1">4</strain>
        <tissue evidence="1">Leaf</tissue>
    </source>
</reference>
<name>A0A7J9A4Z5_9ROSI</name>
<dbReference type="Proteomes" id="UP000593574">
    <property type="component" value="Unassembled WGS sequence"/>
</dbReference>
<sequence length="67" mass="7750">MVKAKEVLHFKDSMLLCLVNEFLLPRKRKLLKIMIRFQSLGSQMVQKTQMQKGKMALANPTLVLVAY</sequence>
<comment type="caution">
    <text evidence="1">The sequence shown here is derived from an EMBL/GenBank/DDBJ whole genome shotgun (WGS) entry which is preliminary data.</text>
</comment>
<gene>
    <name evidence="1" type="ORF">Golax_006738</name>
</gene>
<dbReference type="AlphaFoldDB" id="A0A7J9A4Z5"/>
<accession>A0A7J9A4Z5</accession>
<proteinExistence type="predicted"/>